<organism evidence="2 3">
    <name type="scientific">Thalassiosira oceanica</name>
    <name type="common">Marine diatom</name>
    <dbReference type="NCBI Taxonomy" id="159749"/>
    <lineage>
        <taxon>Eukaryota</taxon>
        <taxon>Sar</taxon>
        <taxon>Stramenopiles</taxon>
        <taxon>Ochrophyta</taxon>
        <taxon>Bacillariophyta</taxon>
        <taxon>Coscinodiscophyceae</taxon>
        <taxon>Thalassiosirophycidae</taxon>
        <taxon>Thalassiosirales</taxon>
        <taxon>Thalassiosiraceae</taxon>
        <taxon>Thalassiosira</taxon>
    </lineage>
</organism>
<feature type="compositionally biased region" description="Acidic residues" evidence="1">
    <location>
        <begin position="348"/>
        <end position="363"/>
    </location>
</feature>
<feature type="region of interest" description="Disordered" evidence="1">
    <location>
        <begin position="1"/>
        <end position="177"/>
    </location>
</feature>
<proteinExistence type="predicted"/>
<feature type="compositionally biased region" description="Low complexity" evidence="1">
    <location>
        <begin position="18"/>
        <end position="32"/>
    </location>
</feature>
<feature type="compositionally biased region" description="Basic and acidic residues" evidence="1">
    <location>
        <begin position="191"/>
        <end position="203"/>
    </location>
</feature>
<evidence type="ECO:0000313" key="3">
    <source>
        <dbReference type="Proteomes" id="UP000266841"/>
    </source>
</evidence>
<reference evidence="2 3" key="1">
    <citation type="journal article" date="2012" name="Genome Biol.">
        <title>Genome and low-iron response of an oceanic diatom adapted to chronic iron limitation.</title>
        <authorList>
            <person name="Lommer M."/>
            <person name="Specht M."/>
            <person name="Roy A.S."/>
            <person name="Kraemer L."/>
            <person name="Andreson R."/>
            <person name="Gutowska M.A."/>
            <person name="Wolf J."/>
            <person name="Bergner S.V."/>
            <person name="Schilhabel M.B."/>
            <person name="Klostermeier U.C."/>
            <person name="Beiko R.G."/>
            <person name="Rosenstiel P."/>
            <person name="Hippler M."/>
            <person name="Laroche J."/>
        </authorList>
    </citation>
    <scope>NUCLEOTIDE SEQUENCE [LARGE SCALE GENOMIC DNA]</scope>
    <source>
        <strain evidence="2 3">CCMP1005</strain>
    </source>
</reference>
<feature type="compositionally biased region" description="Polar residues" evidence="1">
    <location>
        <begin position="37"/>
        <end position="51"/>
    </location>
</feature>
<dbReference type="AlphaFoldDB" id="K0S534"/>
<evidence type="ECO:0000256" key="1">
    <source>
        <dbReference type="SAM" id="MobiDB-lite"/>
    </source>
</evidence>
<sequence>MGPPSLLLQFAAGPHNRTATLGTGPPTTQGGADQAEQPCTSSGAPSLLQTFSDRDCLFRRPEGSRPDRRGVKAGPPPPSADAPIRPFGVRRSSLRTSKDEELGSRGRPGSLGDAPAFLDSSGCPNRKVARLPSTEAPSASSRSSTAFQSARFLGGGRLESLTESSRNPGPKYRRPYQVKFAWERLGSGLSDIRREQQQPDLKRTPPASQALGARDTPAHLPRPGDPDERRVRGRRAPPAPRTGRRRGRAPPERRRGRTRAGPVEHGRGRVAPGPPREPPRRTPPPAVPAYGDYDDDDEGQVYGDDDEYTAQAYYREQRQHRGGGGGPRRASRDANITDDEYRYGSGTGDDDDGSPYSDDDDDSVASAKSYEDAGYDNEEDYLFDQYGGIGGTAEERAELAEALMHTLNVGPMADDLFYEEVAMCFLRCRERHRMRTRREEQRERKRMKRRASKKKSRGQAKSGQGAAG</sequence>
<feature type="compositionally biased region" description="Pro residues" evidence="1">
    <location>
        <begin position="272"/>
        <end position="287"/>
    </location>
</feature>
<feature type="compositionally biased region" description="Low complexity" evidence="1">
    <location>
        <begin position="132"/>
        <end position="152"/>
    </location>
</feature>
<keyword evidence="3" id="KW-1185">Reference proteome</keyword>
<evidence type="ECO:0000313" key="2">
    <source>
        <dbReference type="EMBL" id="EJK60380.1"/>
    </source>
</evidence>
<feature type="region of interest" description="Disordered" evidence="1">
    <location>
        <begin position="189"/>
        <end position="379"/>
    </location>
</feature>
<gene>
    <name evidence="2" type="ORF">THAOC_19279</name>
</gene>
<dbReference type="EMBL" id="AGNL01021172">
    <property type="protein sequence ID" value="EJK60380.1"/>
    <property type="molecule type" value="Genomic_DNA"/>
</dbReference>
<protein>
    <submittedName>
        <fullName evidence="2">Uncharacterized protein</fullName>
    </submittedName>
</protein>
<feature type="compositionally biased region" description="Basic and acidic residues" evidence="1">
    <location>
        <begin position="52"/>
        <end position="70"/>
    </location>
</feature>
<feature type="compositionally biased region" description="Basic residues" evidence="1">
    <location>
        <begin position="444"/>
        <end position="458"/>
    </location>
</feature>
<name>K0S534_THAOC</name>
<dbReference type="Proteomes" id="UP000266841">
    <property type="component" value="Unassembled WGS sequence"/>
</dbReference>
<feature type="compositionally biased region" description="Acidic residues" evidence="1">
    <location>
        <begin position="292"/>
        <end position="308"/>
    </location>
</feature>
<feature type="region of interest" description="Disordered" evidence="1">
    <location>
        <begin position="433"/>
        <end position="468"/>
    </location>
</feature>
<accession>K0S534</accession>
<comment type="caution">
    <text evidence="2">The sequence shown here is derived from an EMBL/GenBank/DDBJ whole genome shotgun (WGS) entry which is preliminary data.</text>
</comment>
<feature type="non-terminal residue" evidence="2">
    <location>
        <position position="468"/>
    </location>
</feature>
<feature type="compositionally biased region" description="Basic residues" evidence="1">
    <location>
        <begin position="242"/>
        <end position="258"/>
    </location>
</feature>